<name>A0ABW2Y0Z5_9ACTN</name>
<reference evidence="3" key="1">
    <citation type="journal article" date="2019" name="Int. J. Syst. Evol. Microbiol.">
        <title>The Global Catalogue of Microorganisms (GCM) 10K type strain sequencing project: providing services to taxonomists for standard genome sequencing and annotation.</title>
        <authorList>
            <consortium name="The Broad Institute Genomics Platform"/>
            <consortium name="The Broad Institute Genome Sequencing Center for Infectious Disease"/>
            <person name="Wu L."/>
            <person name="Ma J."/>
        </authorList>
    </citation>
    <scope>NUCLEOTIDE SEQUENCE [LARGE SCALE GENOMIC DNA]</scope>
    <source>
        <strain evidence="3">JCM 9371</strain>
    </source>
</reference>
<comment type="caution">
    <text evidence="2">The sequence shown here is derived from an EMBL/GenBank/DDBJ whole genome shotgun (WGS) entry which is preliminary data.</text>
</comment>
<keyword evidence="3" id="KW-1185">Reference proteome</keyword>
<protein>
    <submittedName>
        <fullName evidence="2">Uncharacterized protein</fullName>
    </submittedName>
</protein>
<dbReference type="RefSeq" id="WP_131758027.1">
    <property type="nucleotide sequence ID" value="NZ_CAACUY010000042.1"/>
</dbReference>
<evidence type="ECO:0000313" key="2">
    <source>
        <dbReference type="EMBL" id="MFD0690967.1"/>
    </source>
</evidence>
<dbReference type="Proteomes" id="UP001597063">
    <property type="component" value="Unassembled WGS sequence"/>
</dbReference>
<dbReference type="EMBL" id="JBHTGP010000025">
    <property type="protein sequence ID" value="MFD0690967.1"/>
    <property type="molecule type" value="Genomic_DNA"/>
</dbReference>
<organism evidence="2 3">
    <name type="scientific">Actinomadura fibrosa</name>
    <dbReference type="NCBI Taxonomy" id="111802"/>
    <lineage>
        <taxon>Bacteria</taxon>
        <taxon>Bacillati</taxon>
        <taxon>Actinomycetota</taxon>
        <taxon>Actinomycetes</taxon>
        <taxon>Streptosporangiales</taxon>
        <taxon>Thermomonosporaceae</taxon>
        <taxon>Actinomadura</taxon>
    </lineage>
</organism>
<gene>
    <name evidence="2" type="ORF">ACFQZM_41200</name>
</gene>
<accession>A0ABW2Y0Z5</accession>
<evidence type="ECO:0000313" key="3">
    <source>
        <dbReference type="Proteomes" id="UP001597063"/>
    </source>
</evidence>
<evidence type="ECO:0000256" key="1">
    <source>
        <dbReference type="SAM" id="MobiDB-lite"/>
    </source>
</evidence>
<sequence length="147" mass="16143">MHLDPEDDRSRSSSHPLAATLFALAVLLLIAAVVAVAATRPDDRPQTTFHESEAPPHQDTRFLPASKACERDVVQALIRTYRAARGGGSADMAVAEERDRLGEVPYQAYAYAMNDLQMAEETGRRPDLTAQIQAVMPDVRHICSQES</sequence>
<feature type="compositionally biased region" description="Basic and acidic residues" evidence="1">
    <location>
        <begin position="43"/>
        <end position="60"/>
    </location>
</feature>
<proteinExistence type="predicted"/>
<feature type="region of interest" description="Disordered" evidence="1">
    <location>
        <begin position="43"/>
        <end position="65"/>
    </location>
</feature>